<evidence type="ECO:0000256" key="4">
    <source>
        <dbReference type="PROSITE-ProRule" id="PRU00284"/>
    </source>
</evidence>
<keyword evidence="6" id="KW-0472">Membrane</keyword>
<comment type="subcellular location">
    <subcellularLocation>
        <location evidence="1">Membrane</location>
    </subcellularLocation>
</comment>
<dbReference type="EMBL" id="FNGA01000002">
    <property type="protein sequence ID" value="SDK83347.1"/>
    <property type="molecule type" value="Genomic_DNA"/>
</dbReference>
<dbReference type="RefSeq" id="WP_092159559.1">
    <property type="nucleotide sequence ID" value="NZ_FNGA01000002.1"/>
</dbReference>
<keyword evidence="2 4" id="KW-0807">Transducer</keyword>
<feature type="domain" description="HAMP" evidence="8">
    <location>
        <begin position="279"/>
        <end position="331"/>
    </location>
</feature>
<dbReference type="GO" id="GO:0006935">
    <property type="term" value="P:chemotaxis"/>
    <property type="evidence" value="ECO:0007669"/>
    <property type="project" value="UniProtKB-ARBA"/>
</dbReference>
<dbReference type="Gene3D" id="6.10.340.10">
    <property type="match status" value="1"/>
</dbReference>
<dbReference type="GO" id="GO:0007165">
    <property type="term" value="P:signal transduction"/>
    <property type="evidence" value="ECO:0007669"/>
    <property type="project" value="UniProtKB-KW"/>
</dbReference>
<dbReference type="STRING" id="246191.SAMN05660337_1383"/>
<dbReference type="Proteomes" id="UP000199053">
    <property type="component" value="Unassembled WGS sequence"/>
</dbReference>
<dbReference type="Gene3D" id="1.10.287.950">
    <property type="entry name" value="Methyl-accepting chemotaxis protein"/>
    <property type="match status" value="1"/>
</dbReference>
<gene>
    <name evidence="9" type="ORF">SAMN05660337_1383</name>
</gene>
<dbReference type="Pfam" id="PF00015">
    <property type="entry name" value="MCPsignal"/>
    <property type="match status" value="1"/>
</dbReference>
<evidence type="ECO:0000256" key="3">
    <source>
        <dbReference type="ARBA" id="ARBA00029447"/>
    </source>
</evidence>
<evidence type="ECO:0000256" key="6">
    <source>
        <dbReference type="SAM" id="Phobius"/>
    </source>
</evidence>
<comment type="similarity">
    <text evidence="3">Belongs to the methyl-accepting chemotaxis (MCP) protein family.</text>
</comment>
<keyword evidence="6" id="KW-1133">Transmembrane helix</keyword>
<dbReference type="PROSITE" id="PS50111">
    <property type="entry name" value="CHEMOTAXIS_TRANSDUC_2"/>
    <property type="match status" value="1"/>
</dbReference>
<protein>
    <submittedName>
        <fullName evidence="9">Methyl-accepting chemotaxis protein</fullName>
    </submittedName>
</protein>
<dbReference type="SUPFAM" id="SSF58104">
    <property type="entry name" value="Methyl-accepting chemotaxis protein (MCP) signaling domain"/>
    <property type="match status" value="1"/>
</dbReference>
<dbReference type="PANTHER" id="PTHR32089">
    <property type="entry name" value="METHYL-ACCEPTING CHEMOTAXIS PROTEIN MCPB"/>
    <property type="match status" value="1"/>
</dbReference>
<reference evidence="10" key="1">
    <citation type="submission" date="2016-10" db="EMBL/GenBank/DDBJ databases">
        <authorList>
            <person name="Varghese N."/>
            <person name="Submissions S."/>
        </authorList>
    </citation>
    <scope>NUCLEOTIDE SEQUENCE [LARGE SCALE GENOMIC DNA]</scope>
    <source>
        <strain evidence="10">DSM 16995</strain>
    </source>
</reference>
<name>A0A1G9F4P8_9BACT</name>
<evidence type="ECO:0000256" key="2">
    <source>
        <dbReference type="ARBA" id="ARBA00023224"/>
    </source>
</evidence>
<feature type="transmembrane region" description="Helical" evidence="6">
    <location>
        <begin position="7"/>
        <end position="28"/>
    </location>
</feature>
<dbReference type="PANTHER" id="PTHR32089:SF112">
    <property type="entry name" value="LYSOZYME-LIKE PROTEIN-RELATED"/>
    <property type="match status" value="1"/>
</dbReference>
<sequence length="653" mass="71990">MTIRIKLWLIGLLAILGLITIFTINYVGEKLINEAMILEENAVNADIYLLQTRRQEKNFLMRKKTLYLDRMNSNSEVMVGYLKKIDDPNLQKIATEGIKHSSVYMSAFAQISKDYISLGLTHKEGVQGKLRDAIRNVEKDLLEEGNSFKASINMLRRYEKNFMMWGEVEQLENFKSIMSDLVSKINGSYFTAERKQELLQHLDEYQSNMDEYARLTIKIKKDDVKFIQIARQMEPILKRLATEASAFLESQQSLISTIIISVEIATTLLLLLVITLIIKSILKPLNALERCALEVSEGNYKACSEMELTGELESLRFTMAQMIVKLELSMKEAQQKSVEANAQAEKAEQSMLEAHKEKEYATSLIDKMSIISGEIETITVDLNTATEELSEQSREIKTGADNQKDRTHETATAIEQMNATILEVASNSASASNGTEEASQKADEGFTIVEQVVTSTDEVQDHTASLKNALAEHSHQAEAIGQIMGVISDIADQTNLLALNAAIEAARAGDAGRGFAVVADEVRKLAEKTMTATQEVGSAISRIQTGTASSISIMEATEESVRQCSVLATDAGQSLKAIVDIVNESADQVRSIATATEEQSAACEQINVATMEINTISSETSESVDKSIHTVNSIKSLAGSLHSLIGKLNNCNS</sequence>
<evidence type="ECO:0000313" key="9">
    <source>
        <dbReference type="EMBL" id="SDK83347.1"/>
    </source>
</evidence>
<dbReference type="InterPro" id="IPR003660">
    <property type="entry name" value="HAMP_dom"/>
</dbReference>
<accession>A0A1G9F4P8</accession>
<dbReference type="InterPro" id="IPR032255">
    <property type="entry name" value="HBM"/>
</dbReference>
<dbReference type="SMART" id="SM01358">
    <property type="entry name" value="HBM"/>
    <property type="match status" value="1"/>
</dbReference>
<keyword evidence="10" id="KW-1185">Reference proteome</keyword>
<evidence type="ECO:0000259" key="7">
    <source>
        <dbReference type="PROSITE" id="PS50111"/>
    </source>
</evidence>
<dbReference type="CDD" id="cd11386">
    <property type="entry name" value="MCP_signal"/>
    <property type="match status" value="1"/>
</dbReference>
<proteinExistence type="inferred from homology"/>
<evidence type="ECO:0000256" key="5">
    <source>
        <dbReference type="SAM" id="Coils"/>
    </source>
</evidence>
<keyword evidence="5" id="KW-0175">Coiled coil</keyword>
<dbReference type="FunFam" id="1.10.287.950:FF:000001">
    <property type="entry name" value="Methyl-accepting chemotaxis sensory transducer"/>
    <property type="match status" value="1"/>
</dbReference>
<dbReference type="SMART" id="SM00283">
    <property type="entry name" value="MA"/>
    <property type="match status" value="1"/>
</dbReference>
<keyword evidence="6" id="KW-0812">Transmembrane</keyword>
<organism evidence="9 10">
    <name type="scientific">Maridesulfovibrio ferrireducens</name>
    <dbReference type="NCBI Taxonomy" id="246191"/>
    <lineage>
        <taxon>Bacteria</taxon>
        <taxon>Pseudomonadati</taxon>
        <taxon>Thermodesulfobacteriota</taxon>
        <taxon>Desulfovibrionia</taxon>
        <taxon>Desulfovibrionales</taxon>
        <taxon>Desulfovibrionaceae</taxon>
        <taxon>Maridesulfovibrio</taxon>
    </lineage>
</organism>
<feature type="domain" description="Methyl-accepting transducer" evidence="7">
    <location>
        <begin position="378"/>
        <end position="614"/>
    </location>
</feature>
<evidence type="ECO:0000256" key="1">
    <source>
        <dbReference type="ARBA" id="ARBA00004370"/>
    </source>
</evidence>
<feature type="coiled-coil region" evidence="5">
    <location>
        <begin position="323"/>
        <end position="395"/>
    </location>
</feature>
<evidence type="ECO:0000259" key="8">
    <source>
        <dbReference type="PROSITE" id="PS50885"/>
    </source>
</evidence>
<dbReference type="PROSITE" id="PS50885">
    <property type="entry name" value="HAMP"/>
    <property type="match status" value="1"/>
</dbReference>
<dbReference type="GO" id="GO:0016020">
    <property type="term" value="C:membrane"/>
    <property type="evidence" value="ECO:0007669"/>
    <property type="project" value="UniProtKB-SubCell"/>
</dbReference>
<dbReference type="InterPro" id="IPR004089">
    <property type="entry name" value="MCPsignal_dom"/>
</dbReference>
<evidence type="ECO:0000313" key="10">
    <source>
        <dbReference type="Proteomes" id="UP000199053"/>
    </source>
</evidence>
<dbReference type="AlphaFoldDB" id="A0A1G9F4P8"/>